<dbReference type="GO" id="GO:0005576">
    <property type="term" value="C:extracellular region"/>
    <property type="evidence" value="ECO:0007669"/>
    <property type="project" value="UniProtKB-SubCell"/>
</dbReference>
<evidence type="ECO:0000313" key="8">
    <source>
        <dbReference type="EMBL" id="KAK7352923.1"/>
    </source>
</evidence>
<dbReference type="GO" id="GO:0010052">
    <property type="term" value="P:guard cell differentiation"/>
    <property type="evidence" value="ECO:0007669"/>
    <property type="project" value="UniProtKB-UniRule"/>
</dbReference>
<keyword evidence="3 7" id="KW-0217">Developmental protein</keyword>
<protein>
    <recommendedName>
        <fullName evidence="7">Epidermal patterning factor-like protein</fullName>
    </recommendedName>
</protein>
<comment type="caution">
    <text evidence="8">The sequence shown here is derived from an EMBL/GenBank/DDBJ whole genome shotgun (WGS) entry which is preliminary data.</text>
</comment>
<proteinExistence type="inferred from homology"/>
<comment type="similarity">
    <text evidence="2 7">Belongs to the plant cysteine rich small secretory peptide family. Epidermal patterning factor subfamily.</text>
</comment>
<evidence type="ECO:0000256" key="1">
    <source>
        <dbReference type="ARBA" id="ARBA00004613"/>
    </source>
</evidence>
<keyword evidence="6" id="KW-1015">Disulfide bond</keyword>
<organism evidence="8 9">
    <name type="scientific">Phaseolus coccineus</name>
    <name type="common">Scarlet runner bean</name>
    <name type="synonym">Phaseolus multiflorus</name>
    <dbReference type="NCBI Taxonomy" id="3886"/>
    <lineage>
        <taxon>Eukaryota</taxon>
        <taxon>Viridiplantae</taxon>
        <taxon>Streptophyta</taxon>
        <taxon>Embryophyta</taxon>
        <taxon>Tracheophyta</taxon>
        <taxon>Spermatophyta</taxon>
        <taxon>Magnoliopsida</taxon>
        <taxon>eudicotyledons</taxon>
        <taxon>Gunneridae</taxon>
        <taxon>Pentapetalae</taxon>
        <taxon>rosids</taxon>
        <taxon>fabids</taxon>
        <taxon>Fabales</taxon>
        <taxon>Fabaceae</taxon>
        <taxon>Papilionoideae</taxon>
        <taxon>50 kb inversion clade</taxon>
        <taxon>NPAAA clade</taxon>
        <taxon>indigoferoid/millettioid clade</taxon>
        <taxon>Phaseoleae</taxon>
        <taxon>Phaseolus</taxon>
    </lineage>
</organism>
<evidence type="ECO:0000256" key="2">
    <source>
        <dbReference type="ARBA" id="ARBA00008127"/>
    </source>
</evidence>
<name>A0AAN9R3U0_PHACN</name>
<dbReference type="PANTHER" id="PTHR33109:SF95">
    <property type="entry name" value="EPIDERMAL PATTERNING FACTOR-LIKE PROTEIN"/>
    <property type="match status" value="1"/>
</dbReference>
<evidence type="ECO:0000256" key="6">
    <source>
        <dbReference type="ARBA" id="ARBA00023157"/>
    </source>
</evidence>
<comment type="function">
    <text evidence="7">Controls stomatal patterning.</text>
</comment>
<dbReference type="InterPro" id="IPR039455">
    <property type="entry name" value="EPFL"/>
</dbReference>
<reference evidence="8 9" key="1">
    <citation type="submission" date="2024-01" db="EMBL/GenBank/DDBJ databases">
        <title>The genomes of 5 underutilized Papilionoideae crops provide insights into root nodulation and disease resistanc.</title>
        <authorList>
            <person name="Jiang F."/>
        </authorList>
    </citation>
    <scope>NUCLEOTIDE SEQUENCE [LARGE SCALE GENOMIC DNA]</scope>
    <source>
        <strain evidence="8">JINMINGXINNONG_FW02</strain>
        <tissue evidence="8">Leaves</tissue>
    </source>
</reference>
<evidence type="ECO:0000256" key="5">
    <source>
        <dbReference type="ARBA" id="ARBA00022729"/>
    </source>
</evidence>
<dbReference type="AlphaFoldDB" id="A0AAN9R3U0"/>
<keyword evidence="9" id="KW-1185">Reference proteome</keyword>
<dbReference type="PANTHER" id="PTHR33109">
    <property type="entry name" value="EPIDERMAL PATTERNING FACTOR-LIKE PROTEIN 4"/>
    <property type="match status" value="1"/>
</dbReference>
<comment type="subcellular location">
    <subcellularLocation>
        <location evidence="1 7">Secreted</location>
    </subcellularLocation>
</comment>
<dbReference type="EMBL" id="JAYMYR010000007">
    <property type="protein sequence ID" value="KAK7352923.1"/>
    <property type="molecule type" value="Genomic_DNA"/>
</dbReference>
<evidence type="ECO:0000256" key="3">
    <source>
        <dbReference type="ARBA" id="ARBA00022473"/>
    </source>
</evidence>
<evidence type="ECO:0000256" key="7">
    <source>
        <dbReference type="RuleBase" id="RU367102"/>
    </source>
</evidence>
<dbReference type="Proteomes" id="UP001374584">
    <property type="component" value="Unassembled WGS sequence"/>
</dbReference>
<dbReference type="Pfam" id="PF17181">
    <property type="entry name" value="EPF"/>
    <property type="match status" value="1"/>
</dbReference>
<accession>A0AAN9R3U0</accession>
<evidence type="ECO:0000313" key="9">
    <source>
        <dbReference type="Proteomes" id="UP001374584"/>
    </source>
</evidence>
<gene>
    <name evidence="8" type="ORF">VNO80_18354</name>
</gene>
<keyword evidence="4 7" id="KW-0964">Secreted</keyword>
<keyword evidence="5" id="KW-0732">Signal</keyword>
<evidence type="ECO:0000256" key="4">
    <source>
        <dbReference type="ARBA" id="ARBA00022525"/>
    </source>
</evidence>
<sequence length="197" mass="22157">MKYSQNLFPGYELGHLYFVFVSYFGIGKFGACEVGMAITPSLNGALSSRICPHMTAFLLQSLSPDEKMGLTLVYVSCHKYRQTFLCLILFAIVFTAKGNSIEYLSLHMQDMKKREPIMVAKSQIGSRPPKCERRCSTCEHCEAVQVPVVPQIQTHRSHDSSARATTIVVSYSSRGDDLSNYKPMSWKCKCGNYLFNP</sequence>